<dbReference type="RefSeq" id="XP_031562515.1">
    <property type="nucleotide sequence ID" value="XM_031706655.1"/>
</dbReference>
<dbReference type="PANTHER" id="PTHR13314:SF2">
    <property type="entry name" value="CALCIUM CHANNEL FLOWER HOMOLOG"/>
    <property type="match status" value="1"/>
</dbReference>
<dbReference type="FunCoup" id="A0A6P8IC55">
    <property type="interactions" value="26"/>
</dbReference>
<dbReference type="PANTHER" id="PTHR13314">
    <property type="entry name" value="CALCIUM CHANNEL FLOWER HOMOLOG"/>
    <property type="match status" value="1"/>
</dbReference>
<protein>
    <submittedName>
        <fullName evidence="8">Calcium channel flower homolog</fullName>
    </submittedName>
</protein>
<feature type="transmembrane region" description="Helical" evidence="6">
    <location>
        <begin position="92"/>
        <end position="125"/>
    </location>
</feature>
<dbReference type="KEGG" id="aten:116298265"/>
<feature type="transmembrane region" description="Helical" evidence="6">
    <location>
        <begin position="47"/>
        <end position="72"/>
    </location>
</feature>
<sequence>MAESSTNSDVPKGMRLVVRAWGAISALCCTAMGFFVLFTLSAKCFGMGLLMIFLGIFVMAFEVPACCQYMGWMVTISNWVEDHFKFWMRATLYFGVALVPIIMCLEVSTFVGAGSICITAALYGVLAIGKKGAAAQNKKPEDVEMTAGLVDKSGNPTTTTP</sequence>
<evidence type="ECO:0000256" key="4">
    <source>
        <dbReference type="ARBA" id="ARBA00022989"/>
    </source>
</evidence>
<dbReference type="Pfam" id="PF10233">
    <property type="entry name" value="Cg6151-P"/>
    <property type="match status" value="1"/>
</dbReference>
<dbReference type="InterPro" id="IPR019365">
    <property type="entry name" value="TVP18/Ca-channel_flower"/>
</dbReference>
<comment type="similarity">
    <text evidence="2">Belongs to the calcium channel flower family.</text>
</comment>
<reference evidence="8" key="1">
    <citation type="submission" date="2025-08" db="UniProtKB">
        <authorList>
            <consortium name="RefSeq"/>
        </authorList>
    </citation>
    <scope>IDENTIFICATION</scope>
    <source>
        <tissue evidence="8">Tentacle</tissue>
    </source>
</reference>
<proteinExistence type="inferred from homology"/>
<evidence type="ECO:0000256" key="2">
    <source>
        <dbReference type="ARBA" id="ARBA00010023"/>
    </source>
</evidence>
<dbReference type="OrthoDB" id="9934994at2759"/>
<gene>
    <name evidence="8" type="primary">LOC116298265</name>
</gene>
<feature type="transmembrane region" description="Helical" evidence="6">
    <location>
        <begin position="20"/>
        <end position="40"/>
    </location>
</feature>
<dbReference type="GO" id="GO:0016192">
    <property type="term" value="P:vesicle-mediated transport"/>
    <property type="evidence" value="ECO:0007669"/>
    <property type="project" value="TreeGrafter"/>
</dbReference>
<accession>A0A6P8IC55</accession>
<dbReference type="GeneID" id="116298265"/>
<comment type="subcellular location">
    <subcellularLocation>
        <location evidence="1">Endomembrane system</location>
        <topology evidence="1">Multi-pass membrane protein</topology>
    </subcellularLocation>
</comment>
<evidence type="ECO:0000256" key="1">
    <source>
        <dbReference type="ARBA" id="ARBA00004127"/>
    </source>
</evidence>
<evidence type="ECO:0000313" key="8">
    <source>
        <dbReference type="RefSeq" id="XP_031562515.1"/>
    </source>
</evidence>
<evidence type="ECO:0000256" key="5">
    <source>
        <dbReference type="ARBA" id="ARBA00023136"/>
    </source>
</evidence>
<dbReference type="GO" id="GO:0012505">
    <property type="term" value="C:endomembrane system"/>
    <property type="evidence" value="ECO:0007669"/>
    <property type="project" value="UniProtKB-SubCell"/>
</dbReference>
<dbReference type="GO" id="GO:0016020">
    <property type="term" value="C:membrane"/>
    <property type="evidence" value="ECO:0007669"/>
    <property type="project" value="InterPro"/>
</dbReference>
<evidence type="ECO:0000313" key="7">
    <source>
        <dbReference type="Proteomes" id="UP000515163"/>
    </source>
</evidence>
<keyword evidence="3 6" id="KW-0812">Transmembrane</keyword>
<name>A0A6P8IC55_ACTTE</name>
<dbReference type="InParanoid" id="A0A6P8IC55"/>
<dbReference type="SMART" id="SM01077">
    <property type="entry name" value="Cg6151-P"/>
    <property type="match status" value="1"/>
</dbReference>
<keyword evidence="5 6" id="KW-0472">Membrane</keyword>
<keyword evidence="7" id="KW-1185">Reference proteome</keyword>
<dbReference type="AlphaFoldDB" id="A0A6P8IC55"/>
<evidence type="ECO:0000256" key="6">
    <source>
        <dbReference type="SAM" id="Phobius"/>
    </source>
</evidence>
<evidence type="ECO:0000256" key="3">
    <source>
        <dbReference type="ARBA" id="ARBA00022692"/>
    </source>
</evidence>
<dbReference type="Proteomes" id="UP000515163">
    <property type="component" value="Unplaced"/>
</dbReference>
<organism evidence="7 8">
    <name type="scientific">Actinia tenebrosa</name>
    <name type="common">Australian red waratah sea anemone</name>
    <dbReference type="NCBI Taxonomy" id="6105"/>
    <lineage>
        <taxon>Eukaryota</taxon>
        <taxon>Metazoa</taxon>
        <taxon>Cnidaria</taxon>
        <taxon>Anthozoa</taxon>
        <taxon>Hexacorallia</taxon>
        <taxon>Actiniaria</taxon>
        <taxon>Actiniidae</taxon>
        <taxon>Actinia</taxon>
    </lineage>
</organism>
<keyword evidence="4 6" id="KW-1133">Transmembrane helix</keyword>